<dbReference type="Proteomes" id="UP001165679">
    <property type="component" value="Unassembled WGS sequence"/>
</dbReference>
<sequence length="162" mass="17047">MKAFWNPVQARHAPQFFLQRGTVKRNFEVPARAEALLAACRDMRMDVTAPPAADRLALGAVHPADYLDFLRDGPAAWEALPEKGPELVPNIHPSPEMLANGARPSGTIVGQVGWYTADTSCPIAAATWPAAEAAAAGAIAAADEAAAGRHAYALARPPGHHA</sequence>
<proteinExistence type="predicted"/>
<dbReference type="RefSeq" id="WP_264714522.1">
    <property type="nucleotide sequence ID" value="NZ_JAPDNT010000011.1"/>
</dbReference>
<gene>
    <name evidence="2" type="ORF">OL599_14555</name>
</gene>
<reference evidence="2" key="1">
    <citation type="submission" date="2022-09" db="EMBL/GenBank/DDBJ databases">
        <title>Rhodovastum sp. nov. RN2-1 isolated from soil in Seongnam, South Korea.</title>
        <authorList>
            <person name="Le N.T."/>
        </authorList>
    </citation>
    <scope>NUCLEOTIDE SEQUENCE</scope>
    <source>
        <strain evidence="2">RN2-1</strain>
    </source>
</reference>
<dbReference type="InterPro" id="IPR023801">
    <property type="entry name" value="His_deacetylse_dom"/>
</dbReference>
<organism evidence="2 3">
    <name type="scientific">Limobrevibacterium gyesilva</name>
    <dbReference type="NCBI Taxonomy" id="2991712"/>
    <lineage>
        <taxon>Bacteria</taxon>
        <taxon>Pseudomonadati</taxon>
        <taxon>Pseudomonadota</taxon>
        <taxon>Alphaproteobacteria</taxon>
        <taxon>Acetobacterales</taxon>
        <taxon>Acetobacteraceae</taxon>
        <taxon>Limobrevibacterium</taxon>
    </lineage>
</organism>
<name>A0AA41YUS0_9PROT</name>
<dbReference type="EMBL" id="JAPDNT010000011">
    <property type="protein sequence ID" value="MCW3475797.1"/>
    <property type="molecule type" value="Genomic_DNA"/>
</dbReference>
<dbReference type="InterPro" id="IPR037138">
    <property type="entry name" value="His_deacetylse_dom_sf"/>
</dbReference>
<protein>
    <recommendedName>
        <fullName evidence="1">Histone deacetylase domain-containing protein</fullName>
    </recommendedName>
</protein>
<evidence type="ECO:0000313" key="3">
    <source>
        <dbReference type="Proteomes" id="UP001165679"/>
    </source>
</evidence>
<keyword evidence="3" id="KW-1185">Reference proteome</keyword>
<dbReference type="AlphaFoldDB" id="A0AA41YUS0"/>
<evidence type="ECO:0000313" key="2">
    <source>
        <dbReference type="EMBL" id="MCW3475797.1"/>
    </source>
</evidence>
<dbReference type="InterPro" id="IPR023696">
    <property type="entry name" value="Ureohydrolase_dom_sf"/>
</dbReference>
<dbReference type="Gene3D" id="3.40.800.20">
    <property type="entry name" value="Histone deacetylase domain"/>
    <property type="match status" value="1"/>
</dbReference>
<accession>A0AA41YUS0</accession>
<reference evidence="2" key="2">
    <citation type="submission" date="2022-10" db="EMBL/GenBank/DDBJ databases">
        <authorList>
            <person name="Trinh H.N."/>
        </authorList>
    </citation>
    <scope>NUCLEOTIDE SEQUENCE</scope>
    <source>
        <strain evidence="2">RN2-1</strain>
    </source>
</reference>
<comment type="caution">
    <text evidence="2">The sequence shown here is derived from an EMBL/GenBank/DDBJ whole genome shotgun (WGS) entry which is preliminary data.</text>
</comment>
<dbReference type="Pfam" id="PF00850">
    <property type="entry name" value="Hist_deacetyl"/>
    <property type="match status" value="1"/>
</dbReference>
<feature type="domain" description="Histone deacetylase" evidence="1">
    <location>
        <begin position="28"/>
        <end position="162"/>
    </location>
</feature>
<dbReference type="SUPFAM" id="SSF52768">
    <property type="entry name" value="Arginase/deacetylase"/>
    <property type="match status" value="1"/>
</dbReference>
<evidence type="ECO:0000259" key="1">
    <source>
        <dbReference type="Pfam" id="PF00850"/>
    </source>
</evidence>